<organism evidence="1">
    <name type="scientific">Dickeya oryzae</name>
    <dbReference type="NCBI Taxonomy" id="1240404"/>
    <lineage>
        <taxon>Bacteria</taxon>
        <taxon>Pseudomonadati</taxon>
        <taxon>Pseudomonadota</taxon>
        <taxon>Gammaproteobacteria</taxon>
        <taxon>Enterobacterales</taxon>
        <taxon>Pectobacteriaceae</taxon>
        <taxon>Dickeya</taxon>
    </lineage>
</organism>
<dbReference type="RefSeq" id="WP_226101474.1">
    <property type="nucleotide sequence ID" value="NZ_CP162411.1"/>
</dbReference>
<name>A0AB39I6S7_9GAMM</name>
<gene>
    <name evidence="1" type="ORF">LF923_0013910</name>
</gene>
<dbReference type="AlphaFoldDB" id="A0AB39I6S7"/>
<dbReference type="EMBL" id="CP162411">
    <property type="protein sequence ID" value="XDL13294.1"/>
    <property type="molecule type" value="Genomic_DNA"/>
</dbReference>
<protein>
    <submittedName>
        <fullName evidence="1">Uncharacterized protein</fullName>
    </submittedName>
</protein>
<proteinExistence type="predicted"/>
<sequence length="391" mass="44388">MLALGVVCTRSMAIDYSDLNSHHYVYEGKIGDKQVVMELYDTFGTGETKEDGVSGRYFFPLEHITRPLSGSRNESKIVLKFSHHVGEVNAADEQTLILKGSFGDKLYGEFRENHAASVAVVFSYVYDFPSESEVASASPFMKSIYNTLTYDALFQKGNEPKMVKQGKVGEYAIEWWQDPLTHFSMFQVTSGYPVEQRNQLNETLRDIFWRTLSEMSICSNEKDLKVKIGLLSPNAVSYTLTGKFQCPDDSQSQIKVFTHTLSIRNSSAEFSLSDLLWLDDLPVPVVNDHYDNGDDNGEWDLQKRLPEWLKGQFTQLYPAKMTRTSGASGQGCDYTATQTWANTRWSLTPEGIYFKPLRPDGTDVCDDEGWEVVPWHIVNQYPGRLQYVMVP</sequence>
<evidence type="ECO:0000313" key="1">
    <source>
        <dbReference type="EMBL" id="XDL13294.1"/>
    </source>
</evidence>
<accession>A0AB39I6S7</accession>
<reference evidence="1" key="1">
    <citation type="submission" date="2024-07" db="EMBL/GenBank/DDBJ databases">
        <authorList>
            <person name="Pedron J."/>
        </authorList>
    </citation>
    <scope>NUCLEOTIDE SEQUENCE</scope>
    <source>
        <strain evidence="1">A642-S2-A17</strain>
    </source>
</reference>